<dbReference type="Pfam" id="PF08238">
    <property type="entry name" value="Sel1"/>
    <property type="match status" value="3"/>
</dbReference>
<dbReference type="InterPro" id="IPR011990">
    <property type="entry name" value="TPR-like_helical_dom_sf"/>
</dbReference>
<dbReference type="PANTHER" id="PTHR45011">
    <property type="entry name" value="DAP3-BINDING CELL DEATH ENHANCER 1"/>
    <property type="match status" value="1"/>
</dbReference>
<evidence type="ECO:0000256" key="1">
    <source>
        <dbReference type="SAM" id="MobiDB-lite"/>
    </source>
</evidence>
<accession>A0AAV2MIJ7</accession>
<feature type="compositionally biased region" description="Low complexity" evidence="1">
    <location>
        <begin position="37"/>
        <end position="52"/>
    </location>
</feature>
<dbReference type="Gene3D" id="1.25.40.10">
    <property type="entry name" value="Tetratricopeptide repeat domain"/>
    <property type="match status" value="2"/>
</dbReference>
<name>A0AAV2MIJ7_KNICA</name>
<feature type="compositionally biased region" description="Polar residues" evidence="1">
    <location>
        <begin position="157"/>
        <end position="184"/>
    </location>
</feature>
<dbReference type="InterPro" id="IPR006597">
    <property type="entry name" value="Sel1-like"/>
</dbReference>
<evidence type="ECO:0000313" key="2">
    <source>
        <dbReference type="EMBL" id="CAL1613257.1"/>
    </source>
</evidence>
<organism evidence="2 3">
    <name type="scientific">Knipowitschia caucasica</name>
    <name type="common">Caucasian dwarf goby</name>
    <name type="synonym">Pomatoschistus caucasicus</name>
    <dbReference type="NCBI Taxonomy" id="637954"/>
    <lineage>
        <taxon>Eukaryota</taxon>
        <taxon>Metazoa</taxon>
        <taxon>Chordata</taxon>
        <taxon>Craniata</taxon>
        <taxon>Vertebrata</taxon>
        <taxon>Euteleostomi</taxon>
        <taxon>Actinopterygii</taxon>
        <taxon>Neopterygii</taxon>
        <taxon>Teleostei</taxon>
        <taxon>Neoteleostei</taxon>
        <taxon>Acanthomorphata</taxon>
        <taxon>Gobiaria</taxon>
        <taxon>Gobiiformes</taxon>
        <taxon>Gobioidei</taxon>
        <taxon>Gobiidae</taxon>
        <taxon>Gobiinae</taxon>
        <taxon>Knipowitschia</taxon>
    </lineage>
</organism>
<sequence length="508" mass="56079">MWRVQGLLGRVLHRYHASGPLRLPQNHHVEDEVLNTSSLLPNSRQSSDSSSQRQEDGERRRKQRTSHFSFANLPRYTALDAVGWGAAAVLFMQVCRRIHSQFSTGSDHRPTKGALTEASTLHKCGYRILLETLVRRDVLPRGRRVLCVKGVPETRTPDQSVHQSSSIEDSSLSYNHEDSLSASPSPEHHRPLSDCDSSSFEDSLLSPLDDVTKHYKTETTHVNGQNVLSEDEKLEEAAHNLGHVGDSSVPVILNIIGLQNANSDNYEEAFTCFLAAAHLGYPKAQFNIGVCYEKGRGVSRDLEKAIHYYRQAAANGHAQAQYRCAKLLLSSRTHLSDDELKTATDLLEKAFAAGITKAQKCLASVYSRTPAIKSVQDLKMAAESGDNTALLFLGQCYRKGLGVPQNLNKAVDFYIQATKVDNKQERSLKQSNSHKDTNTQDVLLRSIRSAPCFQRPLLSLGISHSLSSREALIPHSWSTNSLCVPPTVPPLLPQSKAGGTCKWTLGIG</sequence>
<reference evidence="2 3" key="1">
    <citation type="submission" date="2024-04" db="EMBL/GenBank/DDBJ databases">
        <authorList>
            <person name="Waldvogel A.-M."/>
            <person name="Schoenle A."/>
        </authorList>
    </citation>
    <scope>NUCLEOTIDE SEQUENCE [LARGE SCALE GENOMIC DNA]</scope>
</reference>
<dbReference type="InterPro" id="IPR052748">
    <property type="entry name" value="ISR_Activator"/>
</dbReference>
<dbReference type="PANTHER" id="PTHR45011:SF1">
    <property type="entry name" value="DAP3-BINDING CELL DEATH ENHANCER 1"/>
    <property type="match status" value="1"/>
</dbReference>
<dbReference type="EMBL" id="OZ035830">
    <property type="protein sequence ID" value="CAL1613257.1"/>
    <property type="molecule type" value="Genomic_DNA"/>
</dbReference>
<evidence type="ECO:0008006" key="4">
    <source>
        <dbReference type="Google" id="ProtNLM"/>
    </source>
</evidence>
<gene>
    <name evidence="2" type="ORF">KC01_LOCUS39503</name>
</gene>
<dbReference type="Proteomes" id="UP001497482">
    <property type="component" value="Chromosome 8"/>
</dbReference>
<dbReference type="GO" id="GO:0008625">
    <property type="term" value="P:extrinsic apoptotic signaling pathway via death domain receptors"/>
    <property type="evidence" value="ECO:0007669"/>
    <property type="project" value="TreeGrafter"/>
</dbReference>
<dbReference type="SUPFAM" id="SSF81901">
    <property type="entry name" value="HCP-like"/>
    <property type="match status" value="1"/>
</dbReference>
<dbReference type="AlphaFoldDB" id="A0AAV2MIJ7"/>
<feature type="region of interest" description="Disordered" evidence="1">
    <location>
        <begin position="36"/>
        <end position="66"/>
    </location>
</feature>
<proteinExistence type="predicted"/>
<feature type="region of interest" description="Disordered" evidence="1">
    <location>
        <begin position="154"/>
        <end position="198"/>
    </location>
</feature>
<keyword evidence="3" id="KW-1185">Reference proteome</keyword>
<evidence type="ECO:0000313" key="3">
    <source>
        <dbReference type="Proteomes" id="UP001497482"/>
    </source>
</evidence>
<dbReference type="SMART" id="SM00671">
    <property type="entry name" value="SEL1"/>
    <property type="match status" value="3"/>
</dbReference>
<dbReference type="GO" id="GO:0005739">
    <property type="term" value="C:mitochondrion"/>
    <property type="evidence" value="ECO:0007669"/>
    <property type="project" value="TreeGrafter"/>
</dbReference>
<protein>
    <recommendedName>
        <fullName evidence="4">Death ligand signal enhancer</fullName>
    </recommendedName>
</protein>